<evidence type="ECO:0000256" key="2">
    <source>
        <dbReference type="ARBA" id="ARBA00007935"/>
    </source>
</evidence>
<dbReference type="CDD" id="cd06550">
    <property type="entry name" value="TM_ABC_iron-siderophores_like"/>
    <property type="match status" value="1"/>
</dbReference>
<evidence type="ECO:0000256" key="7">
    <source>
        <dbReference type="ARBA" id="ARBA00023136"/>
    </source>
</evidence>
<dbReference type="PANTHER" id="PTHR30472">
    <property type="entry name" value="FERRIC ENTEROBACTIN TRANSPORT SYSTEM PERMEASE PROTEIN"/>
    <property type="match status" value="1"/>
</dbReference>
<feature type="transmembrane region" description="Helical" evidence="8">
    <location>
        <begin position="84"/>
        <end position="102"/>
    </location>
</feature>
<dbReference type="PANTHER" id="PTHR30472:SF24">
    <property type="entry name" value="FERRIC ENTEROBACTIN TRANSPORT SYSTEM PERMEASE PROTEIN FEPG"/>
    <property type="match status" value="1"/>
</dbReference>
<dbReference type="Pfam" id="PF01032">
    <property type="entry name" value="FecCD"/>
    <property type="match status" value="1"/>
</dbReference>
<dbReference type="SUPFAM" id="SSF81345">
    <property type="entry name" value="ABC transporter involved in vitamin B12 uptake, BtuC"/>
    <property type="match status" value="1"/>
</dbReference>
<dbReference type="InterPro" id="IPR037294">
    <property type="entry name" value="ABC_BtuC-like"/>
</dbReference>
<sequence length="352" mass="35576">MTIRSDASLAPGQRVLRSRGVSLRWRPRTLVVCVALAVACAVFAALGMMTGSTPLAPSDLWAALGGYAESAATNIVLNVRMPRVIAGMAVGAMLAVSGATFQSLSRNALGSPDIIGFVTGAATGAIVAITLFQATGVTVAVAAVASGIVTALLVFVLSAGGRGDAGYRLILVGIGAGAFLAAINSLLLTRSTAETAIAAQIWLTGTLNSRTWAQALTAVVAFAVLVPVLVVLTRSLDVMELGDDFAAGVGVRTHLVRRAALLVAVVLAAVATAVCGPISFVALAAPHIARRLLAAPGVPIAGSALMGAALLVGADLAAQSLPFGLRVPVALMTGVLGGVYLIWLLTRRTTRI</sequence>
<dbReference type="Gene3D" id="1.10.3470.10">
    <property type="entry name" value="ABC transporter involved in vitamin B12 uptake, BtuC"/>
    <property type="match status" value="1"/>
</dbReference>
<name>A0AA97FJ30_9MICO</name>
<keyword evidence="10" id="KW-1185">Reference proteome</keyword>
<dbReference type="AlphaFoldDB" id="A0AA97FJ30"/>
<dbReference type="RefSeq" id="WP_317139430.1">
    <property type="nucleotide sequence ID" value="NZ_CP118157.1"/>
</dbReference>
<feature type="transmembrane region" description="Helical" evidence="8">
    <location>
        <begin position="114"/>
        <end position="132"/>
    </location>
</feature>
<dbReference type="EMBL" id="CP118157">
    <property type="protein sequence ID" value="WOF22959.1"/>
    <property type="molecule type" value="Genomic_DNA"/>
</dbReference>
<reference evidence="9 10" key="1">
    <citation type="submission" date="2023-02" db="EMBL/GenBank/DDBJ databases">
        <title>Microbacterium betulae sp. nov., isolated from birch wood.</title>
        <authorList>
            <person name="Pasciak M."/>
            <person name="Pawlik K.J."/>
            <person name="Martynowski D."/>
            <person name="Laczmanski L."/>
            <person name="Ciekot J."/>
            <person name="Szponar B."/>
            <person name="Wojcik-Fatla A."/>
            <person name="Mackiewicz B."/>
            <person name="Farian E."/>
            <person name="Cholewa G."/>
            <person name="Cholewa A."/>
            <person name="Dutkiewicz J."/>
        </authorList>
    </citation>
    <scope>NUCLEOTIDE SEQUENCE [LARGE SCALE GENOMIC DNA]</scope>
    <source>
        <strain evidence="9 10">AB</strain>
    </source>
</reference>
<keyword evidence="5 8" id="KW-0812">Transmembrane</keyword>
<keyword evidence="4" id="KW-1003">Cell membrane</keyword>
<evidence type="ECO:0000256" key="4">
    <source>
        <dbReference type="ARBA" id="ARBA00022475"/>
    </source>
</evidence>
<dbReference type="InterPro" id="IPR000522">
    <property type="entry name" value="ABC_transptr_permease_BtuC"/>
</dbReference>
<evidence type="ECO:0000256" key="8">
    <source>
        <dbReference type="SAM" id="Phobius"/>
    </source>
</evidence>
<feature type="transmembrane region" description="Helical" evidence="8">
    <location>
        <begin position="139"/>
        <end position="159"/>
    </location>
</feature>
<keyword evidence="7 8" id="KW-0472">Membrane</keyword>
<evidence type="ECO:0000313" key="10">
    <source>
        <dbReference type="Proteomes" id="UP001305498"/>
    </source>
</evidence>
<dbReference type="Proteomes" id="UP001305498">
    <property type="component" value="Chromosome"/>
</dbReference>
<keyword evidence="3" id="KW-0813">Transport</keyword>
<proteinExistence type="inferred from homology"/>
<evidence type="ECO:0000256" key="3">
    <source>
        <dbReference type="ARBA" id="ARBA00022448"/>
    </source>
</evidence>
<gene>
    <name evidence="9" type="ORF">N8K70_16430</name>
</gene>
<feature type="transmembrane region" description="Helical" evidence="8">
    <location>
        <begin position="292"/>
        <end position="313"/>
    </location>
</feature>
<organism evidence="9 10">
    <name type="scientific">Microbacterium betulae</name>
    <dbReference type="NCBI Taxonomy" id="2981139"/>
    <lineage>
        <taxon>Bacteria</taxon>
        <taxon>Bacillati</taxon>
        <taxon>Actinomycetota</taxon>
        <taxon>Actinomycetes</taxon>
        <taxon>Micrococcales</taxon>
        <taxon>Microbacteriaceae</taxon>
        <taxon>Microbacterium</taxon>
    </lineage>
</organism>
<feature type="transmembrane region" description="Helical" evidence="8">
    <location>
        <begin position="325"/>
        <end position="346"/>
    </location>
</feature>
<evidence type="ECO:0000256" key="6">
    <source>
        <dbReference type="ARBA" id="ARBA00022989"/>
    </source>
</evidence>
<evidence type="ECO:0000313" key="9">
    <source>
        <dbReference type="EMBL" id="WOF22959.1"/>
    </source>
</evidence>
<dbReference type="KEGG" id="mbet:N8K70_16430"/>
<protein>
    <submittedName>
        <fullName evidence="9">Iron chelate uptake ABC transporter family permease subunit</fullName>
    </submittedName>
</protein>
<feature type="transmembrane region" description="Helical" evidence="8">
    <location>
        <begin position="60"/>
        <end position="77"/>
    </location>
</feature>
<feature type="transmembrane region" description="Helical" evidence="8">
    <location>
        <begin position="29"/>
        <end position="48"/>
    </location>
</feature>
<keyword evidence="6 8" id="KW-1133">Transmembrane helix</keyword>
<comment type="subcellular location">
    <subcellularLocation>
        <location evidence="1">Cell membrane</location>
        <topology evidence="1">Multi-pass membrane protein</topology>
    </subcellularLocation>
</comment>
<evidence type="ECO:0000256" key="1">
    <source>
        <dbReference type="ARBA" id="ARBA00004651"/>
    </source>
</evidence>
<feature type="transmembrane region" description="Helical" evidence="8">
    <location>
        <begin position="165"/>
        <end position="190"/>
    </location>
</feature>
<feature type="transmembrane region" description="Helical" evidence="8">
    <location>
        <begin position="211"/>
        <end position="232"/>
    </location>
</feature>
<accession>A0AA97FJ30</accession>
<feature type="transmembrane region" description="Helical" evidence="8">
    <location>
        <begin position="259"/>
        <end position="285"/>
    </location>
</feature>
<dbReference type="GO" id="GO:0005886">
    <property type="term" value="C:plasma membrane"/>
    <property type="evidence" value="ECO:0007669"/>
    <property type="project" value="UniProtKB-SubCell"/>
</dbReference>
<evidence type="ECO:0000256" key="5">
    <source>
        <dbReference type="ARBA" id="ARBA00022692"/>
    </source>
</evidence>
<dbReference type="GO" id="GO:0022857">
    <property type="term" value="F:transmembrane transporter activity"/>
    <property type="evidence" value="ECO:0007669"/>
    <property type="project" value="InterPro"/>
</dbReference>
<comment type="similarity">
    <text evidence="2">Belongs to the binding-protein-dependent transport system permease family. FecCD subfamily.</text>
</comment>
<dbReference type="GO" id="GO:0033214">
    <property type="term" value="P:siderophore-iron import into cell"/>
    <property type="evidence" value="ECO:0007669"/>
    <property type="project" value="TreeGrafter"/>
</dbReference>